<dbReference type="RefSeq" id="WP_252435184.1">
    <property type="nucleotide sequence ID" value="NZ_JAGSOV010000003.1"/>
</dbReference>
<dbReference type="InterPro" id="IPR036881">
    <property type="entry name" value="Glyco_hydro_3_C_sf"/>
</dbReference>
<dbReference type="PANTHER" id="PTHR42715:SF10">
    <property type="entry name" value="BETA-GLUCOSIDASE"/>
    <property type="match status" value="1"/>
</dbReference>
<keyword evidence="5" id="KW-1185">Reference proteome</keyword>
<dbReference type="EMBL" id="JAGSOV010000003">
    <property type="protein sequence ID" value="MCO1653598.1"/>
    <property type="molecule type" value="Genomic_DNA"/>
</dbReference>
<dbReference type="Gene3D" id="3.40.50.1700">
    <property type="entry name" value="Glycoside hydrolase family 3 C-terminal domain"/>
    <property type="match status" value="1"/>
</dbReference>
<evidence type="ECO:0000256" key="2">
    <source>
        <dbReference type="ARBA" id="ARBA00022801"/>
    </source>
</evidence>
<proteinExistence type="inferred from homology"/>
<dbReference type="PANTHER" id="PTHR42715">
    <property type="entry name" value="BETA-GLUCOSIDASE"/>
    <property type="match status" value="1"/>
</dbReference>
<protein>
    <submittedName>
        <fullName evidence="4">Fibronectin type III-like domain-contianing protein</fullName>
    </submittedName>
</protein>
<dbReference type="PRINTS" id="PR00133">
    <property type="entry name" value="GLHYDRLASE3"/>
</dbReference>
<evidence type="ECO:0000313" key="4">
    <source>
        <dbReference type="EMBL" id="MCO1653598.1"/>
    </source>
</evidence>
<accession>A0ABT0ZSC0</accession>
<evidence type="ECO:0000313" key="5">
    <source>
        <dbReference type="Proteomes" id="UP001165283"/>
    </source>
</evidence>
<keyword evidence="2" id="KW-0378">Hydrolase</keyword>
<dbReference type="Gene3D" id="2.60.40.10">
    <property type="entry name" value="Immunoglobulins"/>
    <property type="match status" value="1"/>
</dbReference>
<sequence length="680" mass="69276">MGGPAAVYRDPGAPPAHRTRDLLARMSLAQKAAQVVTAELGPTADAPRGALLALEDGAAPAENVAAGLLRVTGTDPDAVARAVRDAQRHALTGTAPGIPALPVMAAPLPGQEPFPPPLGLAAGWDTALVRRVAGAVARRARALGVRLVLGPVVSVPAGTEPGPDRFGGDPLLAAELTAAHVQGLQEGGEVGGAVLGLGTDADATVGERMLRSRLLPPARAAVLAGVAAVVPAATANGRVPAHADPWLLRTVLRGEWGFTGAVLGDRAGVAGLHEPYRVAASPTAALALAVESGVDAVCPTAVETGATGTDGPRQAAERLLELVRRGGLPEWQLDDAVAAVLGLKFRLGLFEDPFPRAATAPTDATGRTVAAAGAPAVPPPDEKLLDATVTGGAVLLSDPRRLLPLRHGRCAVVALPGPGPADALAAALRRHLAPRRTTVPVTELVPARRGEPVIVVSAGPPAQATAEITRLAAAGLGCVLLLTGPRLDGLEPVLATLSGVLWCCGAGPATAERVADMLTGARTPSGRLPVSLGAGRGVGTPLGHGRSYAAFEYSGLLVGPERVRAGETVQVSCRVQNAGALPGREVVQVYVRDRVASVVRPDQSLAAFSSIGLAPGEGRDVRLLLPADRFAIWDRGMRRIVEPGVFDVLVGRSARDVLLAAELVVLPDDRPPPARGARLS</sequence>
<dbReference type="InterPro" id="IPR026891">
    <property type="entry name" value="Fn3-like"/>
</dbReference>
<dbReference type="Gene3D" id="3.20.20.300">
    <property type="entry name" value="Glycoside hydrolase, family 3, N-terminal domain"/>
    <property type="match status" value="1"/>
</dbReference>
<comment type="similarity">
    <text evidence="1">Belongs to the glycosyl hydrolase 3 family.</text>
</comment>
<feature type="domain" description="Fibronectin type III-like" evidence="3">
    <location>
        <begin position="585"/>
        <end position="654"/>
    </location>
</feature>
<dbReference type="Proteomes" id="UP001165283">
    <property type="component" value="Unassembled WGS sequence"/>
</dbReference>
<gene>
    <name evidence="4" type="ORF">KDL28_00870</name>
</gene>
<reference evidence="4" key="1">
    <citation type="submission" date="2021-04" db="EMBL/GenBank/DDBJ databases">
        <title>Pseudonocardia sp. nov., isolated from sandy soil of mangrove forest.</title>
        <authorList>
            <person name="Zan Z."/>
            <person name="Huang R."/>
            <person name="Liu W."/>
        </authorList>
    </citation>
    <scope>NUCLEOTIDE SEQUENCE</scope>
    <source>
        <strain evidence="4">S2-4</strain>
    </source>
</reference>
<dbReference type="Pfam" id="PF14310">
    <property type="entry name" value="Fn3-like"/>
    <property type="match status" value="1"/>
</dbReference>
<dbReference type="InterPro" id="IPR001764">
    <property type="entry name" value="Glyco_hydro_3_N"/>
</dbReference>
<dbReference type="SUPFAM" id="SSF51445">
    <property type="entry name" value="(Trans)glycosidases"/>
    <property type="match status" value="1"/>
</dbReference>
<organism evidence="4 5">
    <name type="scientific">Pseudonocardia humida</name>
    <dbReference type="NCBI Taxonomy" id="2800819"/>
    <lineage>
        <taxon>Bacteria</taxon>
        <taxon>Bacillati</taxon>
        <taxon>Actinomycetota</taxon>
        <taxon>Actinomycetes</taxon>
        <taxon>Pseudonocardiales</taxon>
        <taxon>Pseudonocardiaceae</taxon>
        <taxon>Pseudonocardia</taxon>
    </lineage>
</organism>
<comment type="caution">
    <text evidence="4">The sequence shown here is derived from an EMBL/GenBank/DDBJ whole genome shotgun (WGS) entry which is preliminary data.</text>
</comment>
<dbReference type="SUPFAM" id="SSF52279">
    <property type="entry name" value="Beta-D-glucan exohydrolase, C-terminal domain"/>
    <property type="match status" value="1"/>
</dbReference>
<dbReference type="Pfam" id="PF00933">
    <property type="entry name" value="Glyco_hydro_3"/>
    <property type="match status" value="1"/>
</dbReference>
<dbReference type="SMART" id="SM01217">
    <property type="entry name" value="Fn3_like"/>
    <property type="match status" value="1"/>
</dbReference>
<dbReference type="InterPro" id="IPR017853">
    <property type="entry name" value="GH"/>
</dbReference>
<dbReference type="InterPro" id="IPR036962">
    <property type="entry name" value="Glyco_hydro_3_N_sf"/>
</dbReference>
<evidence type="ECO:0000259" key="3">
    <source>
        <dbReference type="SMART" id="SM01217"/>
    </source>
</evidence>
<evidence type="ECO:0000256" key="1">
    <source>
        <dbReference type="ARBA" id="ARBA00005336"/>
    </source>
</evidence>
<dbReference type="InterPro" id="IPR050288">
    <property type="entry name" value="Cellulose_deg_GH3"/>
</dbReference>
<name>A0ABT0ZSC0_9PSEU</name>
<dbReference type="InterPro" id="IPR013783">
    <property type="entry name" value="Ig-like_fold"/>
</dbReference>